<dbReference type="Gene3D" id="3.30.565.10">
    <property type="entry name" value="Histidine kinase-like ATPase, C-terminal domain"/>
    <property type="match status" value="1"/>
</dbReference>
<dbReference type="Proteomes" id="UP001156881">
    <property type="component" value="Unassembled WGS sequence"/>
</dbReference>
<dbReference type="Gene3D" id="3.30.450.20">
    <property type="entry name" value="PAS domain"/>
    <property type="match status" value="3"/>
</dbReference>
<gene>
    <name evidence="11" type="ORF">GCM10007884_03360</name>
    <name evidence="12" type="ORF">GGR33_001999</name>
</gene>
<dbReference type="SMART" id="SM00086">
    <property type="entry name" value="PAC"/>
    <property type="match status" value="2"/>
</dbReference>
<dbReference type="CDD" id="cd18161">
    <property type="entry name" value="REC_hyHK_blue-like"/>
    <property type="match status" value="1"/>
</dbReference>
<dbReference type="Gene3D" id="3.40.50.2300">
    <property type="match status" value="1"/>
</dbReference>
<accession>A0A7W6AJV6</accession>
<dbReference type="SUPFAM" id="SSF52172">
    <property type="entry name" value="CheY-like"/>
    <property type="match status" value="1"/>
</dbReference>
<dbReference type="PROSITE" id="PS50113">
    <property type="entry name" value="PAC"/>
    <property type="match status" value="2"/>
</dbReference>
<keyword evidence="14" id="KW-1185">Reference proteome</keyword>
<evidence type="ECO:0000256" key="3">
    <source>
        <dbReference type="ARBA" id="ARBA00022553"/>
    </source>
</evidence>
<dbReference type="Pfam" id="PF00072">
    <property type="entry name" value="Response_reg"/>
    <property type="match status" value="1"/>
</dbReference>
<evidence type="ECO:0000256" key="7">
    <source>
        <dbReference type="SAM" id="Coils"/>
    </source>
</evidence>
<dbReference type="InterPro" id="IPR036890">
    <property type="entry name" value="HATPase_C_sf"/>
</dbReference>
<evidence type="ECO:0000256" key="2">
    <source>
        <dbReference type="ARBA" id="ARBA00012438"/>
    </source>
</evidence>
<name>A0A7W6AJV6_9HYPH</name>
<sequence length="848" mass="92335">MSDAETDELLHRAQQLEDEATGLRAQAGQVASARMAPTAEALQLAEDRLRRAQEAGGIGVFSVGIVDGVLNPTPEFCRLYGLPERASYPATAFEDLVIPEDRHLISTAENRRRGEPPRDVEYRIRRPDTGELRWIARKGGIERDASGRPVRFSGAAHDVTEQRSARDALRESEGRYRALFESVDDGFCIIEFFDGPHGPLSDYVHVEANLGYERHTGIPNIVGQTLRTLAPGEADGWLDLYGGVLRTGEPIRFERFFVTADRHIDVSAARVEPASRRQVLVLFRDITGRKRAEEALRASERVARENVQRVQLALAAGAIIGTWLWDIPSDRFTVDEAFAQSFGLDPAMGRDGLSLAQVIDTVHPDDRAGLTEAITAAIARGGVYAHQYRTRRADGEYYWLEANGRVDHAPDGTPLSFPGVLIDVQERRAVEAERDRVTAMLRALNETLEQRVADRTAELMQTEEALRQSQKMEAVGQLTGGLAHDFNNMLAGISGSLELMQSRMLQGRVSDLERYIAAAQSAAKRAAALTHRLLAFSRRQTLDPKPTDANRLIEGIVDLVRRTVGPSVAVEVVGAGGLWPTLVDPSQLENALLNLCINARDAMPEGGRIVIETGNRWLDQRAAKERDLEPGQYISLCVSDNGTGMTPDVIAKAFDPFFTTKPIGEGTGLGLSMIYGFVKQSGGQVRIYSEVGDGTMVCLYLPRHLGAAAGPEAVPDLSEAARAKAGETVLVVDDEPTVRMLVTEVLEDLGYAAIEAADGASGLKVLQSDVRIDLLVTDVGLPGGMNGRQMADAALVSRPELKVLFITGYAENAALNHGHLAHGMQVMTKPFSLEALAARIRGIIEGNA</sequence>
<reference evidence="11" key="4">
    <citation type="submission" date="2023-01" db="EMBL/GenBank/DDBJ databases">
        <title>Draft genome sequence of Methylobacterium brachythecii strain NBRC 107710.</title>
        <authorList>
            <person name="Sun Q."/>
            <person name="Mori K."/>
        </authorList>
    </citation>
    <scope>NUCLEOTIDE SEQUENCE</scope>
    <source>
        <strain evidence="11">NBRC 107710</strain>
    </source>
</reference>
<dbReference type="AlphaFoldDB" id="A0A7W6AJV6"/>
<dbReference type="EMBL" id="JACIDN010000003">
    <property type="protein sequence ID" value="MBB3902504.1"/>
    <property type="molecule type" value="Genomic_DNA"/>
</dbReference>
<dbReference type="InterPro" id="IPR001789">
    <property type="entry name" value="Sig_transdc_resp-reg_receiver"/>
</dbReference>
<dbReference type="InterPro" id="IPR004358">
    <property type="entry name" value="Sig_transdc_His_kin-like_C"/>
</dbReference>
<dbReference type="InterPro" id="IPR013655">
    <property type="entry name" value="PAS_fold_3"/>
</dbReference>
<evidence type="ECO:0000256" key="1">
    <source>
        <dbReference type="ARBA" id="ARBA00000085"/>
    </source>
</evidence>
<dbReference type="InterPro" id="IPR000700">
    <property type="entry name" value="PAS-assoc_C"/>
</dbReference>
<dbReference type="NCBIfam" id="TIGR00229">
    <property type="entry name" value="sensory_box"/>
    <property type="match status" value="2"/>
</dbReference>
<feature type="coiled-coil region" evidence="7">
    <location>
        <begin position="427"/>
        <end position="465"/>
    </location>
</feature>
<dbReference type="PROSITE" id="PS50110">
    <property type="entry name" value="RESPONSE_REGULATORY"/>
    <property type="match status" value="1"/>
</dbReference>
<dbReference type="CDD" id="cd00130">
    <property type="entry name" value="PAS"/>
    <property type="match status" value="2"/>
</dbReference>
<dbReference type="Pfam" id="PF08447">
    <property type="entry name" value="PAS_3"/>
    <property type="match status" value="2"/>
</dbReference>
<feature type="modified residue" description="4-aspartylphosphate" evidence="6">
    <location>
        <position position="778"/>
    </location>
</feature>
<dbReference type="InterPro" id="IPR011006">
    <property type="entry name" value="CheY-like_superfamily"/>
</dbReference>
<feature type="domain" description="PAC" evidence="10">
    <location>
        <begin position="384"/>
        <end position="436"/>
    </location>
</feature>
<dbReference type="InterPro" id="IPR001610">
    <property type="entry name" value="PAC"/>
</dbReference>
<dbReference type="Pfam" id="PF00512">
    <property type="entry name" value="HisKA"/>
    <property type="match status" value="1"/>
</dbReference>
<evidence type="ECO:0000313" key="12">
    <source>
        <dbReference type="EMBL" id="MBB3902504.1"/>
    </source>
</evidence>
<reference evidence="14" key="2">
    <citation type="journal article" date="2019" name="Int. J. Syst. Evol. Microbiol.">
        <title>The Global Catalogue of Microorganisms (GCM) 10K type strain sequencing project: providing services to taxonomists for standard genome sequencing and annotation.</title>
        <authorList>
            <consortium name="The Broad Institute Genomics Platform"/>
            <consortium name="The Broad Institute Genome Sequencing Center for Infectious Disease"/>
            <person name="Wu L."/>
            <person name="Ma J."/>
        </authorList>
    </citation>
    <scope>NUCLEOTIDE SEQUENCE [LARGE SCALE GENOMIC DNA]</scope>
    <source>
        <strain evidence="14">NBRC 107710</strain>
    </source>
</reference>
<evidence type="ECO:0000259" key="9">
    <source>
        <dbReference type="PROSITE" id="PS50110"/>
    </source>
</evidence>
<dbReference type="SUPFAM" id="SSF47384">
    <property type="entry name" value="Homodimeric domain of signal transducing histidine kinase"/>
    <property type="match status" value="1"/>
</dbReference>
<dbReference type="SMART" id="SM00387">
    <property type="entry name" value="HATPase_c"/>
    <property type="match status" value="1"/>
</dbReference>
<dbReference type="SMART" id="SM00448">
    <property type="entry name" value="REC"/>
    <property type="match status" value="1"/>
</dbReference>
<evidence type="ECO:0000313" key="13">
    <source>
        <dbReference type="Proteomes" id="UP000517759"/>
    </source>
</evidence>
<comment type="catalytic activity">
    <reaction evidence="1">
        <text>ATP + protein L-histidine = ADP + protein N-phospho-L-histidine.</text>
        <dbReference type="EC" id="2.7.13.3"/>
    </reaction>
</comment>
<dbReference type="InterPro" id="IPR052162">
    <property type="entry name" value="Sensor_kinase/Photoreceptor"/>
</dbReference>
<organism evidence="12 13">
    <name type="scientific">Methylobacterium brachythecii</name>
    <dbReference type="NCBI Taxonomy" id="1176177"/>
    <lineage>
        <taxon>Bacteria</taxon>
        <taxon>Pseudomonadati</taxon>
        <taxon>Pseudomonadota</taxon>
        <taxon>Alphaproteobacteria</taxon>
        <taxon>Hyphomicrobiales</taxon>
        <taxon>Methylobacteriaceae</taxon>
        <taxon>Methylobacterium</taxon>
    </lineage>
</organism>
<evidence type="ECO:0000259" key="8">
    <source>
        <dbReference type="PROSITE" id="PS50109"/>
    </source>
</evidence>
<proteinExistence type="predicted"/>
<comment type="caution">
    <text evidence="12">The sequence shown here is derived from an EMBL/GenBank/DDBJ whole genome shotgun (WGS) entry which is preliminary data.</text>
</comment>
<evidence type="ECO:0000313" key="14">
    <source>
        <dbReference type="Proteomes" id="UP001156881"/>
    </source>
</evidence>
<keyword evidence="3 6" id="KW-0597">Phosphoprotein</keyword>
<dbReference type="CDD" id="cd00082">
    <property type="entry name" value="HisKA"/>
    <property type="match status" value="1"/>
</dbReference>
<keyword evidence="7" id="KW-0175">Coiled coil</keyword>
<keyword evidence="5 11" id="KW-0418">Kinase</keyword>
<dbReference type="CDD" id="cd16919">
    <property type="entry name" value="HATPase_CckA-like"/>
    <property type="match status" value="1"/>
</dbReference>
<evidence type="ECO:0000259" key="10">
    <source>
        <dbReference type="PROSITE" id="PS50113"/>
    </source>
</evidence>
<dbReference type="PRINTS" id="PR00344">
    <property type="entry name" value="BCTRLSENSOR"/>
</dbReference>
<feature type="domain" description="PAC" evidence="10">
    <location>
        <begin position="118"/>
        <end position="171"/>
    </location>
</feature>
<evidence type="ECO:0000313" key="11">
    <source>
        <dbReference type="EMBL" id="GLS42351.1"/>
    </source>
</evidence>
<dbReference type="EMBL" id="BSPG01000001">
    <property type="protein sequence ID" value="GLS42351.1"/>
    <property type="molecule type" value="Genomic_DNA"/>
</dbReference>
<dbReference type="InterPro" id="IPR000014">
    <property type="entry name" value="PAS"/>
</dbReference>
<dbReference type="InterPro" id="IPR005467">
    <property type="entry name" value="His_kinase_dom"/>
</dbReference>
<dbReference type="SMART" id="SM00388">
    <property type="entry name" value="HisKA"/>
    <property type="match status" value="1"/>
</dbReference>
<feature type="domain" description="Histidine kinase" evidence="8">
    <location>
        <begin position="481"/>
        <end position="705"/>
    </location>
</feature>
<dbReference type="Proteomes" id="UP000517759">
    <property type="component" value="Unassembled WGS sequence"/>
</dbReference>
<reference evidence="11" key="1">
    <citation type="journal article" date="2014" name="Int. J. Syst. Evol. Microbiol.">
        <title>Complete genome of a new Firmicutes species belonging to the dominant human colonic microbiota ('Ruminococcus bicirculans') reveals two chromosomes and a selective capacity to utilize plant glucans.</title>
        <authorList>
            <consortium name="NISC Comparative Sequencing Program"/>
            <person name="Wegmann U."/>
            <person name="Louis P."/>
            <person name="Goesmann A."/>
            <person name="Henrissat B."/>
            <person name="Duncan S.H."/>
            <person name="Flint H.J."/>
        </authorList>
    </citation>
    <scope>NUCLEOTIDE SEQUENCE</scope>
    <source>
        <strain evidence="11">NBRC 107710</strain>
    </source>
</reference>
<dbReference type="PANTHER" id="PTHR43304">
    <property type="entry name" value="PHYTOCHROME-LIKE PROTEIN CPH1"/>
    <property type="match status" value="1"/>
</dbReference>
<dbReference type="PANTHER" id="PTHR43304:SF1">
    <property type="entry name" value="PAC DOMAIN-CONTAINING PROTEIN"/>
    <property type="match status" value="1"/>
</dbReference>
<dbReference type="Pfam" id="PF02518">
    <property type="entry name" value="HATPase_c"/>
    <property type="match status" value="1"/>
</dbReference>
<evidence type="ECO:0000256" key="5">
    <source>
        <dbReference type="ARBA" id="ARBA00022777"/>
    </source>
</evidence>
<dbReference type="SUPFAM" id="SSF55785">
    <property type="entry name" value="PYP-like sensor domain (PAS domain)"/>
    <property type="match status" value="3"/>
</dbReference>
<dbReference type="InterPro" id="IPR036097">
    <property type="entry name" value="HisK_dim/P_sf"/>
</dbReference>
<dbReference type="Gene3D" id="1.10.287.130">
    <property type="match status" value="1"/>
</dbReference>
<evidence type="ECO:0000256" key="6">
    <source>
        <dbReference type="PROSITE-ProRule" id="PRU00169"/>
    </source>
</evidence>
<dbReference type="GO" id="GO:0000155">
    <property type="term" value="F:phosphorelay sensor kinase activity"/>
    <property type="evidence" value="ECO:0007669"/>
    <property type="project" value="InterPro"/>
</dbReference>
<reference evidence="12 13" key="3">
    <citation type="submission" date="2020-08" db="EMBL/GenBank/DDBJ databases">
        <title>Genomic Encyclopedia of Type Strains, Phase IV (KMG-IV): sequencing the most valuable type-strain genomes for metagenomic binning, comparative biology and taxonomic classification.</title>
        <authorList>
            <person name="Goeker M."/>
        </authorList>
    </citation>
    <scope>NUCLEOTIDE SEQUENCE [LARGE SCALE GENOMIC DNA]</scope>
    <source>
        <strain evidence="12 13">DSM 24105</strain>
    </source>
</reference>
<dbReference type="EC" id="2.7.13.3" evidence="2"/>
<dbReference type="Gene3D" id="2.10.70.100">
    <property type="match status" value="1"/>
</dbReference>
<keyword evidence="4" id="KW-0808">Transferase</keyword>
<dbReference type="InterPro" id="IPR003661">
    <property type="entry name" value="HisK_dim/P_dom"/>
</dbReference>
<evidence type="ECO:0000256" key="4">
    <source>
        <dbReference type="ARBA" id="ARBA00022679"/>
    </source>
</evidence>
<dbReference type="InterPro" id="IPR035965">
    <property type="entry name" value="PAS-like_dom_sf"/>
</dbReference>
<dbReference type="InterPro" id="IPR003594">
    <property type="entry name" value="HATPase_dom"/>
</dbReference>
<dbReference type="SUPFAM" id="SSF55874">
    <property type="entry name" value="ATPase domain of HSP90 chaperone/DNA topoisomerase II/histidine kinase"/>
    <property type="match status" value="1"/>
</dbReference>
<dbReference type="PROSITE" id="PS50109">
    <property type="entry name" value="HIS_KIN"/>
    <property type="match status" value="1"/>
</dbReference>
<protein>
    <recommendedName>
        <fullName evidence="2">histidine kinase</fullName>
        <ecNumber evidence="2">2.7.13.3</ecNumber>
    </recommendedName>
</protein>
<feature type="domain" description="Response regulatory" evidence="9">
    <location>
        <begin position="728"/>
        <end position="844"/>
    </location>
</feature>